<proteinExistence type="predicted"/>
<evidence type="ECO:0000313" key="1">
    <source>
        <dbReference type="EMBL" id="CAB4564139.1"/>
    </source>
</evidence>
<dbReference type="AlphaFoldDB" id="A0A6J6JG13"/>
<organism evidence="2">
    <name type="scientific">freshwater metagenome</name>
    <dbReference type="NCBI Taxonomy" id="449393"/>
    <lineage>
        <taxon>unclassified sequences</taxon>
        <taxon>metagenomes</taxon>
        <taxon>ecological metagenomes</taxon>
    </lineage>
</organism>
<sequence length="61" mass="6688">MHPSAPPVFTTTLIHDYPVVSRYTSQKILCGVHQVTAKATPDCDHLTPLAAVFSRHSASWV</sequence>
<protein>
    <submittedName>
        <fullName evidence="2">Unannotated protein</fullName>
    </submittedName>
</protein>
<evidence type="ECO:0000313" key="2">
    <source>
        <dbReference type="EMBL" id="CAB4635726.1"/>
    </source>
</evidence>
<gene>
    <name evidence="1" type="ORF">UFOPK1684_00311</name>
    <name evidence="2" type="ORF">UFOPK2158_00171</name>
</gene>
<reference evidence="2" key="1">
    <citation type="submission" date="2020-05" db="EMBL/GenBank/DDBJ databases">
        <authorList>
            <person name="Chiriac C."/>
            <person name="Salcher M."/>
            <person name="Ghai R."/>
            <person name="Kavagutti S V."/>
        </authorList>
    </citation>
    <scope>NUCLEOTIDE SEQUENCE</scope>
</reference>
<dbReference type="EMBL" id="CAEZVY010000010">
    <property type="protein sequence ID" value="CAB4635726.1"/>
    <property type="molecule type" value="Genomic_DNA"/>
</dbReference>
<accession>A0A6J6JG13</accession>
<dbReference type="EMBL" id="CAEZTM010000008">
    <property type="protein sequence ID" value="CAB4564139.1"/>
    <property type="molecule type" value="Genomic_DNA"/>
</dbReference>
<name>A0A6J6JG13_9ZZZZ</name>